<gene>
    <name evidence="4" type="ORF">DIABBA_LOCUS8005</name>
</gene>
<organism evidence="4 5">
    <name type="scientific">Diabrotica balteata</name>
    <name type="common">Banded cucumber beetle</name>
    <dbReference type="NCBI Taxonomy" id="107213"/>
    <lineage>
        <taxon>Eukaryota</taxon>
        <taxon>Metazoa</taxon>
        <taxon>Ecdysozoa</taxon>
        <taxon>Arthropoda</taxon>
        <taxon>Hexapoda</taxon>
        <taxon>Insecta</taxon>
        <taxon>Pterygota</taxon>
        <taxon>Neoptera</taxon>
        <taxon>Endopterygota</taxon>
        <taxon>Coleoptera</taxon>
        <taxon>Polyphaga</taxon>
        <taxon>Cucujiformia</taxon>
        <taxon>Chrysomeloidea</taxon>
        <taxon>Chrysomelidae</taxon>
        <taxon>Galerucinae</taxon>
        <taxon>Diabroticina</taxon>
        <taxon>Diabroticites</taxon>
        <taxon>Diabrotica</taxon>
    </lineage>
</organism>
<accession>A0A9N9XG13</accession>
<protein>
    <recommendedName>
        <fullName evidence="6">Reverse transcriptase domain-containing protein</fullName>
    </recommendedName>
</protein>
<feature type="compositionally biased region" description="Basic and acidic residues" evidence="1">
    <location>
        <begin position="115"/>
        <end position="125"/>
    </location>
</feature>
<dbReference type="EMBL" id="OU898280">
    <property type="protein sequence ID" value="CAG9834724.1"/>
    <property type="molecule type" value="Genomic_DNA"/>
</dbReference>
<keyword evidence="5" id="KW-1185">Reference proteome</keyword>
<dbReference type="Pfam" id="PF00078">
    <property type="entry name" value="RVT_1"/>
    <property type="match status" value="1"/>
</dbReference>
<evidence type="ECO:0000313" key="5">
    <source>
        <dbReference type="Proteomes" id="UP001153709"/>
    </source>
</evidence>
<name>A0A9N9XG13_DIABA</name>
<dbReference type="PANTHER" id="PTHR10773:SF19">
    <property type="match status" value="1"/>
</dbReference>
<feature type="compositionally biased region" description="Acidic residues" evidence="1">
    <location>
        <begin position="23"/>
        <end position="32"/>
    </location>
</feature>
<feature type="compositionally biased region" description="Basic and acidic residues" evidence="1">
    <location>
        <begin position="80"/>
        <end position="97"/>
    </location>
</feature>
<dbReference type="OrthoDB" id="6351383at2759"/>
<evidence type="ECO:0008006" key="6">
    <source>
        <dbReference type="Google" id="ProtNLM"/>
    </source>
</evidence>
<feature type="region of interest" description="Disordered" evidence="1">
    <location>
        <begin position="1"/>
        <end position="33"/>
    </location>
</feature>
<feature type="domain" description="DUF7869" evidence="3">
    <location>
        <begin position="447"/>
        <end position="584"/>
    </location>
</feature>
<evidence type="ECO:0000259" key="3">
    <source>
        <dbReference type="Pfam" id="PF25273"/>
    </source>
</evidence>
<evidence type="ECO:0000313" key="4">
    <source>
        <dbReference type="EMBL" id="CAG9834724.1"/>
    </source>
</evidence>
<dbReference type="InterPro" id="IPR057191">
    <property type="entry name" value="DUF7869"/>
</dbReference>
<proteinExistence type="predicted"/>
<evidence type="ECO:0000259" key="2">
    <source>
        <dbReference type="Pfam" id="PF00078"/>
    </source>
</evidence>
<dbReference type="PANTHER" id="PTHR10773">
    <property type="entry name" value="DNA-DIRECTED RNA POLYMERASES I, II, AND III SUBUNIT RPABC2"/>
    <property type="match status" value="1"/>
</dbReference>
<feature type="region of interest" description="Disordered" evidence="1">
    <location>
        <begin position="244"/>
        <end position="263"/>
    </location>
</feature>
<reference evidence="4" key="1">
    <citation type="submission" date="2022-01" db="EMBL/GenBank/DDBJ databases">
        <authorList>
            <person name="King R."/>
        </authorList>
    </citation>
    <scope>NUCLEOTIDE SEQUENCE</scope>
</reference>
<dbReference type="Proteomes" id="UP001153709">
    <property type="component" value="Chromosome 5"/>
</dbReference>
<evidence type="ECO:0000256" key="1">
    <source>
        <dbReference type="SAM" id="MobiDB-lite"/>
    </source>
</evidence>
<dbReference type="Pfam" id="PF25273">
    <property type="entry name" value="DUF7869"/>
    <property type="match status" value="1"/>
</dbReference>
<dbReference type="InterPro" id="IPR000477">
    <property type="entry name" value="RT_dom"/>
</dbReference>
<feature type="region of interest" description="Disordered" evidence="1">
    <location>
        <begin position="58"/>
        <end position="125"/>
    </location>
</feature>
<feature type="domain" description="Reverse transcriptase" evidence="2">
    <location>
        <begin position="660"/>
        <end position="802"/>
    </location>
</feature>
<sequence>MAEYKAGCSNLNDFFDVNSDNSESYDDYDSDKDPEFQIFSEASSINFLQRRKLLKEHGLQEISSHTYPESSTEEEEEEEKENRGELNEHSKQEKEYSVSDTKSRKRKRNLSKQLKTKELRNRGKEYKQYRGKGNIVLSKTQGPPCSCPNKCYELFASHEELQTIFVNFWGMNSFDTQNAYLQGCMRSKNVTRKKTKALVSKRSQTIEYKLKSQGKDVKICKMAFLSIHGLQKNRGRVENLVKQLKTGSNTPKSDLRGRHSNHPKKYSNSDIDFLKSFIESLPKYKSHYTRADSSRQYMSMEYSIQTCYEKYVGECILKKITPVSADKFRRIFTEEYNISFKTPKMDTCQACDKFSVALENAKLHNDETEVKKIKTEQELHHRKAEAGQQAVRDAVEEANLNPDVHAISFDLQQTLPTPKLTTGPMFYKRKLWCYNLSIHSLGDGQGHFFMWDESTAKRGSDEIASCLKMYFEKNNIHGRKLIAISDNCCGQNKNWTIIGLWLYLLQNDYFKEIVHIFPQVGHTMLPSDRDFSVVENYVKKNCEMVYSPNHWEDILKKCQKKKPFLVTRVQQEDIYDCSVLKSYFNQPVGILQSSVKLCLSSEVPRNIQYSASYNGLFNSMSLNKRGRPTATEEKFPTLTQKYNHPLSIHSEKLKDNEACLCWKIISGCTIVRVSETISGQRGITYGVPQGTVLGPVLFNLYINGLFSLQSTGHIIGFADDTAIVYEADNWYDLKIKAETDLQFIKDWFDYKILTINFKKTVYLPISNYTPNIDLFEPLRITHNKHNSCIKPVTNVKYLGVIIDTHLKWDCHIKYVIKKLQFILYKFKHLKKHIPDIYLRTLYYGLVESHLRYGILAWGSALKTHILPLEIMQRRFLRIIMAKPYTCSTDRLYKESKIFDLKQLYFLCISDNELSKIGEETINEFVRRSHKKLVCNKIQGKYSWLGKKQYKTFEDTHIAVILKGL</sequence>
<dbReference type="AlphaFoldDB" id="A0A9N9XG13"/>